<dbReference type="InterPro" id="IPR000917">
    <property type="entry name" value="Sulfatase_N"/>
</dbReference>
<dbReference type="Proteomes" id="UP001368654">
    <property type="component" value="Unassembled WGS sequence"/>
</dbReference>
<evidence type="ECO:0000313" key="6">
    <source>
        <dbReference type="EMBL" id="MEJ1154675.1"/>
    </source>
</evidence>
<dbReference type="Gene3D" id="3.30.1120.10">
    <property type="match status" value="1"/>
</dbReference>
<organism evidence="6 7">
    <name type="scientific">Microbacterium marmarense</name>
    <dbReference type="NCBI Taxonomy" id="3122051"/>
    <lineage>
        <taxon>Bacteria</taxon>
        <taxon>Bacillati</taxon>
        <taxon>Actinomycetota</taxon>
        <taxon>Actinomycetes</taxon>
        <taxon>Micrococcales</taxon>
        <taxon>Microbacteriaceae</taxon>
        <taxon>Microbacterium</taxon>
    </lineage>
</organism>
<comment type="caution">
    <text evidence="6">The sequence shown here is derived from an EMBL/GenBank/DDBJ whole genome shotgun (WGS) entry which is preliminary data.</text>
</comment>
<keyword evidence="3" id="KW-0378">Hydrolase</keyword>
<comment type="similarity">
    <text evidence="1">Belongs to the sulfatase family.</text>
</comment>
<dbReference type="InterPro" id="IPR017850">
    <property type="entry name" value="Alkaline_phosphatase_core_sf"/>
</dbReference>
<feature type="domain" description="Sulfatase N-terminal" evidence="5">
    <location>
        <begin position="7"/>
        <end position="323"/>
    </location>
</feature>
<keyword evidence="7" id="KW-1185">Reference proteome</keyword>
<evidence type="ECO:0000256" key="1">
    <source>
        <dbReference type="ARBA" id="ARBA00008779"/>
    </source>
</evidence>
<dbReference type="RefSeq" id="WP_337337109.1">
    <property type="nucleotide sequence ID" value="NZ_JBBDGL010000001.1"/>
</dbReference>
<dbReference type="PANTHER" id="PTHR42693:SF53">
    <property type="entry name" value="ENDO-4-O-SULFATASE"/>
    <property type="match status" value="1"/>
</dbReference>
<dbReference type="Pfam" id="PF00884">
    <property type="entry name" value="Sulfatase"/>
    <property type="match status" value="1"/>
</dbReference>
<dbReference type="InterPro" id="IPR050738">
    <property type="entry name" value="Sulfatase"/>
</dbReference>
<dbReference type="EMBL" id="JBBDGL010000001">
    <property type="protein sequence ID" value="MEJ1154675.1"/>
    <property type="molecule type" value="Genomic_DNA"/>
</dbReference>
<evidence type="ECO:0000256" key="3">
    <source>
        <dbReference type="ARBA" id="ARBA00022801"/>
    </source>
</evidence>
<evidence type="ECO:0000259" key="5">
    <source>
        <dbReference type="Pfam" id="PF00884"/>
    </source>
</evidence>
<evidence type="ECO:0000256" key="4">
    <source>
        <dbReference type="ARBA" id="ARBA00022837"/>
    </source>
</evidence>
<dbReference type="PANTHER" id="PTHR42693">
    <property type="entry name" value="ARYLSULFATASE FAMILY MEMBER"/>
    <property type="match status" value="1"/>
</dbReference>
<dbReference type="CDD" id="cd16034">
    <property type="entry name" value="sulfatase_like"/>
    <property type="match status" value="1"/>
</dbReference>
<dbReference type="PROSITE" id="PS00149">
    <property type="entry name" value="SULFATASE_2"/>
    <property type="match status" value="1"/>
</dbReference>
<dbReference type="SUPFAM" id="SSF53649">
    <property type="entry name" value="Alkaline phosphatase-like"/>
    <property type="match status" value="1"/>
</dbReference>
<keyword evidence="4" id="KW-0106">Calcium</keyword>
<accession>A0ABU8LSP8</accession>
<evidence type="ECO:0000256" key="2">
    <source>
        <dbReference type="ARBA" id="ARBA00022723"/>
    </source>
</evidence>
<evidence type="ECO:0000313" key="7">
    <source>
        <dbReference type="Proteomes" id="UP001368654"/>
    </source>
</evidence>
<reference evidence="6 7" key="1">
    <citation type="submission" date="2024-02" db="EMBL/GenBank/DDBJ databases">
        <authorList>
            <person name="Saticioglu I.B."/>
        </authorList>
    </citation>
    <scope>NUCLEOTIDE SEQUENCE [LARGE SCALE GENOMIC DNA]</scope>
    <source>
        <strain evidence="6 7">Mu-86</strain>
    </source>
</reference>
<sequence>MTRSGKPNVLLVVVDEWRAQSFGYAGDENAHTPAIDHLASESLNYTQAISGTPVCCPARASFLTGQYPLTHGVYINDVELNPTNQTLAEVFRDEGYATAYIGKWHLHGSPDGRFGRRNAFVPPEARHGFDYWRAAECTHDYWNSAYYAEDDPTPRTWPGYDAFAQTDDAAAFIANRMPEDEPFFMMLSYGPPHFPLNTAPEAFRELYRHRSIVVPSNVPEEHHQRAAEDLRGYYAHMAAIDECMRRLLGAIDTSGRRDDTLVIFTSDHGDMMWSHGLEHKLVPWEESVRVPLLVRGPDIVPGKSEALLNSPDLMPTVLGLAGIAGPTGIQGSDLSQATSGPSSAYLSAPAAFSTLRRFGIGEYRGVRTDRYTFVRSLEGPWLLYDNAADPHQRVNLVNDPDYAPVLDELQQELDGWRARLNDDFLRGEQYLERDGLMHYLEVNEPIGSSGSTSGGWSSNLESGLRWSVDTPLALIRQSPEATEVIATHMPGLFHWLATSGNDRDSIRLAALRSAGFDADALSRLDEQLATLGKRGA</sequence>
<proteinExistence type="inferred from homology"/>
<dbReference type="PROSITE" id="PS00523">
    <property type="entry name" value="SULFATASE_1"/>
    <property type="match status" value="1"/>
</dbReference>
<name>A0ABU8LSP8_9MICO</name>
<keyword evidence="2" id="KW-0479">Metal-binding</keyword>
<gene>
    <name evidence="6" type="ORF">WDU96_03555</name>
</gene>
<dbReference type="InterPro" id="IPR024607">
    <property type="entry name" value="Sulfatase_CS"/>
</dbReference>
<protein>
    <submittedName>
        <fullName evidence="6">Sulfatase</fullName>
    </submittedName>
</protein>
<dbReference type="Gene3D" id="3.40.720.10">
    <property type="entry name" value="Alkaline Phosphatase, subunit A"/>
    <property type="match status" value="1"/>
</dbReference>